<keyword evidence="7" id="KW-1185">Reference proteome</keyword>
<comment type="catalytic activity">
    <reaction evidence="3">
        <text>L-aspartate + L-glutamine + ATP + H2O = L-asparagine + L-glutamate + AMP + diphosphate + H(+)</text>
        <dbReference type="Rhea" id="RHEA:12228"/>
        <dbReference type="ChEBI" id="CHEBI:15377"/>
        <dbReference type="ChEBI" id="CHEBI:15378"/>
        <dbReference type="ChEBI" id="CHEBI:29985"/>
        <dbReference type="ChEBI" id="CHEBI:29991"/>
        <dbReference type="ChEBI" id="CHEBI:30616"/>
        <dbReference type="ChEBI" id="CHEBI:33019"/>
        <dbReference type="ChEBI" id="CHEBI:58048"/>
        <dbReference type="ChEBI" id="CHEBI:58359"/>
        <dbReference type="ChEBI" id="CHEBI:456215"/>
        <dbReference type="EC" id="6.3.5.4"/>
    </reaction>
</comment>
<reference evidence="6 7" key="1">
    <citation type="submission" date="2022-06" db="EMBL/GenBank/DDBJ databases">
        <title>Runella sp. S5 genome sequencing.</title>
        <authorList>
            <person name="Park S."/>
        </authorList>
    </citation>
    <scope>NUCLEOTIDE SEQUENCE [LARGE SCALE GENOMIC DNA]</scope>
    <source>
        <strain evidence="6 7">S5</strain>
    </source>
</reference>
<evidence type="ECO:0000259" key="5">
    <source>
        <dbReference type="Pfam" id="PF13537"/>
    </source>
</evidence>
<feature type="domain" description="Glutamine amidotransferase type-2" evidence="5">
    <location>
        <begin position="61"/>
        <end position="158"/>
    </location>
</feature>
<dbReference type="Pfam" id="PF00733">
    <property type="entry name" value="Asn_synthase"/>
    <property type="match status" value="1"/>
</dbReference>
<dbReference type="InterPro" id="IPR014729">
    <property type="entry name" value="Rossmann-like_a/b/a_fold"/>
</dbReference>
<feature type="domain" description="Asparagine synthetase" evidence="4">
    <location>
        <begin position="231"/>
        <end position="532"/>
    </location>
</feature>
<dbReference type="InterPro" id="IPR017932">
    <property type="entry name" value="GATase_2_dom"/>
</dbReference>
<protein>
    <recommendedName>
        <fullName evidence="2">asparagine synthase (glutamine-hydrolyzing)</fullName>
        <ecNumber evidence="2">6.3.5.4</ecNumber>
    </recommendedName>
</protein>
<dbReference type="Gene3D" id="3.40.50.620">
    <property type="entry name" value="HUPs"/>
    <property type="match status" value="1"/>
</dbReference>
<dbReference type="InterPro" id="IPR001962">
    <property type="entry name" value="Asn_synthase"/>
</dbReference>
<evidence type="ECO:0000256" key="1">
    <source>
        <dbReference type="ARBA" id="ARBA00005187"/>
    </source>
</evidence>
<evidence type="ECO:0000256" key="3">
    <source>
        <dbReference type="ARBA" id="ARBA00048741"/>
    </source>
</evidence>
<evidence type="ECO:0000259" key="4">
    <source>
        <dbReference type="Pfam" id="PF00733"/>
    </source>
</evidence>
<organism evidence="6 7">
    <name type="scientific">Runella salmonicolor</name>
    <dbReference type="NCBI Taxonomy" id="2950278"/>
    <lineage>
        <taxon>Bacteria</taxon>
        <taxon>Pseudomonadati</taxon>
        <taxon>Bacteroidota</taxon>
        <taxon>Cytophagia</taxon>
        <taxon>Cytophagales</taxon>
        <taxon>Spirosomataceae</taxon>
        <taxon>Runella</taxon>
    </lineage>
</organism>
<dbReference type="SUPFAM" id="SSF52402">
    <property type="entry name" value="Adenine nucleotide alpha hydrolases-like"/>
    <property type="match status" value="1"/>
</dbReference>
<dbReference type="PANTHER" id="PTHR43284:SF1">
    <property type="entry name" value="ASPARAGINE SYNTHETASE"/>
    <property type="match status" value="1"/>
</dbReference>
<comment type="pathway">
    <text evidence="1">Amino-acid biosynthesis; L-asparagine biosynthesis; L-asparagine from L-aspartate (L-Gln route): step 1/1.</text>
</comment>
<accession>A0ABT1FHJ3</accession>
<dbReference type="SUPFAM" id="SSF56235">
    <property type="entry name" value="N-terminal nucleophile aminohydrolases (Ntn hydrolases)"/>
    <property type="match status" value="1"/>
</dbReference>
<name>A0ABT1FHJ3_9BACT</name>
<dbReference type="Proteomes" id="UP001204772">
    <property type="component" value="Unassembled WGS sequence"/>
</dbReference>
<comment type="caution">
    <text evidence="6">The sequence shown here is derived from an EMBL/GenBank/DDBJ whole genome shotgun (WGS) entry which is preliminary data.</text>
</comment>
<evidence type="ECO:0000313" key="7">
    <source>
        <dbReference type="Proteomes" id="UP001204772"/>
    </source>
</evidence>
<dbReference type="Gene3D" id="3.60.20.10">
    <property type="entry name" value="Glutamine Phosphoribosylpyrophosphate, subunit 1, domain 1"/>
    <property type="match status" value="1"/>
</dbReference>
<dbReference type="EMBL" id="JAMZEL010000001">
    <property type="protein sequence ID" value="MCP1381192.1"/>
    <property type="molecule type" value="Genomic_DNA"/>
</dbReference>
<dbReference type="Pfam" id="PF13537">
    <property type="entry name" value="GATase_7"/>
    <property type="match status" value="1"/>
</dbReference>
<dbReference type="EC" id="6.3.5.4" evidence="2"/>
<evidence type="ECO:0000256" key="2">
    <source>
        <dbReference type="ARBA" id="ARBA00012737"/>
    </source>
</evidence>
<proteinExistence type="predicted"/>
<dbReference type="InterPro" id="IPR029055">
    <property type="entry name" value="Ntn_hydrolases_N"/>
</dbReference>
<gene>
    <name evidence="6" type="ORF">NCI00_02100</name>
</gene>
<sequence length="614" mass="71954">MFYGEFSFQALENESEALNRLQKAMEWEGCEHHQVVYKGFAGGFFLDSRLPFTIDDCLYIDTENDLLVLISGCIYNRAEISQVFNTTIQHLPEPALIAHLYALQGIDFVNNLNGDFAIFVYDARKNTFFLCRDHVGIVPLVYTVAEQFLYFSTDIIALCRAFDEGERLNMDALISDYKVVDMTLTPNDKVLKLKAGHYLKSNEKDLIIRKYWEPERVKTDNTLTQPQIFEELKSLLEEAVQIRSDKRFRAGAHLSGGFDSSIVAVLARKEFADQKNFYGYSWSPANSTPDKDSLDERELVKETCRMAGIEPAFIHIEVSDFVELSKNAMQNFMYVHEEKVLDMAQLHQTNLIFSGWGGDEFISFGSLGVDSDLFFNFQWKTFFRKNPLKDPKKIASYLIYRIFFPAINFIPFRVKKSFDEMLRHFKREHTQFHQKTYKLYYCYRSRREYQLGLLKTHHLPERTECWAITGYKRGAVYRYPLLDRRIIEYVLKIPSKLLVKDSKYTRIILREISEGLLPESVRWRLGKTDAAFFSLVNQQTLQRGLLFMDEIEEFKKNPDLYFIDFEVLERGIKEFKENKNYKDSTKLCGDILAFKMFHEFTKSYRAGINKEVIT</sequence>
<dbReference type="RefSeq" id="WP_253524496.1">
    <property type="nucleotide sequence ID" value="NZ_JAMZEL010000001.1"/>
</dbReference>
<evidence type="ECO:0000313" key="6">
    <source>
        <dbReference type="EMBL" id="MCP1381192.1"/>
    </source>
</evidence>
<dbReference type="InterPro" id="IPR051786">
    <property type="entry name" value="ASN_synthetase/amidase"/>
</dbReference>
<dbReference type="PANTHER" id="PTHR43284">
    <property type="entry name" value="ASPARAGINE SYNTHETASE (GLUTAMINE-HYDROLYZING)"/>
    <property type="match status" value="1"/>
</dbReference>